<evidence type="ECO:0000256" key="2">
    <source>
        <dbReference type="ARBA" id="ARBA00004442"/>
    </source>
</evidence>
<keyword evidence="7" id="KW-0998">Cell outer membrane</keyword>
<evidence type="ECO:0000256" key="6">
    <source>
        <dbReference type="ARBA" id="ARBA00023136"/>
    </source>
</evidence>
<comment type="subcellular location">
    <subcellularLocation>
        <location evidence="1">Cell envelope</location>
    </subcellularLocation>
    <subcellularLocation>
        <location evidence="2">Cell outer membrane</location>
    </subcellularLocation>
    <subcellularLocation>
        <location evidence="3">Secreted</location>
    </subcellularLocation>
</comment>
<comment type="caution">
    <text evidence="8">The sequence shown here is derived from an EMBL/GenBank/DDBJ whole genome shotgun (WGS) entry which is preliminary data.</text>
</comment>
<evidence type="ECO:0000256" key="1">
    <source>
        <dbReference type="ARBA" id="ARBA00004196"/>
    </source>
</evidence>
<evidence type="ECO:0000256" key="5">
    <source>
        <dbReference type="ARBA" id="ARBA00022729"/>
    </source>
</evidence>
<dbReference type="InterPro" id="IPR012334">
    <property type="entry name" value="Pectin_lyas_fold"/>
</dbReference>
<dbReference type="GO" id="GO:0005576">
    <property type="term" value="C:extracellular region"/>
    <property type="evidence" value="ECO:0007669"/>
    <property type="project" value="UniProtKB-SubCell"/>
</dbReference>
<keyword evidence="6" id="KW-0472">Membrane</keyword>
<evidence type="ECO:0008006" key="10">
    <source>
        <dbReference type="Google" id="ProtNLM"/>
    </source>
</evidence>
<dbReference type="InterPro" id="IPR011050">
    <property type="entry name" value="Pectin_lyase_fold/virulence"/>
</dbReference>
<evidence type="ECO:0000256" key="7">
    <source>
        <dbReference type="ARBA" id="ARBA00023237"/>
    </source>
</evidence>
<keyword evidence="4" id="KW-0964">Secreted</keyword>
<name>A0A388LSK3_CHABU</name>
<evidence type="ECO:0000313" key="8">
    <source>
        <dbReference type="EMBL" id="GBG85316.1"/>
    </source>
</evidence>
<dbReference type="InterPro" id="IPR006626">
    <property type="entry name" value="PbH1"/>
</dbReference>
<evidence type="ECO:0000256" key="3">
    <source>
        <dbReference type="ARBA" id="ARBA00004613"/>
    </source>
</evidence>
<dbReference type="EMBL" id="BFEA01000513">
    <property type="protein sequence ID" value="GBG85316.1"/>
    <property type="molecule type" value="Genomic_DNA"/>
</dbReference>
<organism evidence="8 9">
    <name type="scientific">Chara braunii</name>
    <name type="common">Braun's stonewort</name>
    <dbReference type="NCBI Taxonomy" id="69332"/>
    <lineage>
        <taxon>Eukaryota</taxon>
        <taxon>Viridiplantae</taxon>
        <taxon>Streptophyta</taxon>
        <taxon>Charophyceae</taxon>
        <taxon>Charales</taxon>
        <taxon>Characeae</taxon>
        <taxon>Chara</taxon>
    </lineage>
</organism>
<dbReference type="SUPFAM" id="SSF51126">
    <property type="entry name" value="Pectin lyase-like"/>
    <property type="match status" value="1"/>
</dbReference>
<evidence type="ECO:0000313" key="9">
    <source>
        <dbReference type="Proteomes" id="UP000265515"/>
    </source>
</evidence>
<sequence>MAGCHPSRGRKSSRDGQRLWFAVPVAAMAVLLALSSLPASAYGYGVKEFMKAYRNPKVSRIEVKGDVILSSSLPPLSRNLTILGLGRKRPVIDGRGRYAGIETGSRLTVKNVEFRGFVTRREWGGAAIHSSGTDNVFESCVFRNNRALGKKNQLEDSYGCGGAVSFYDGTWAISKCQFIGNRADSYGGGFYAVSDSNGKITRSTFRNNYSGRRGGAVTVRDSSAAIGGCTFQGNQENGEGGGALSCSKASCVIWGNAFKNNVAKGNGGAIRVFADQDTGSGVFCRGNTFCGNRARNESTSNMYVLVEEDASGVFSFCAPTAPTKTKVDTPKGGVKYGDCRGCPK</sequence>
<evidence type="ECO:0000256" key="4">
    <source>
        <dbReference type="ARBA" id="ARBA00022525"/>
    </source>
</evidence>
<accession>A0A388LSK3</accession>
<dbReference type="SMART" id="SM00710">
    <property type="entry name" value="PbH1"/>
    <property type="match status" value="6"/>
</dbReference>
<dbReference type="PANTHER" id="PTHR11319">
    <property type="entry name" value="G PROTEIN-COUPLED RECEPTOR-RELATED"/>
    <property type="match status" value="1"/>
</dbReference>
<reference evidence="8 9" key="1">
    <citation type="journal article" date="2018" name="Cell">
        <title>The Chara Genome: Secondary Complexity and Implications for Plant Terrestrialization.</title>
        <authorList>
            <person name="Nishiyama T."/>
            <person name="Sakayama H."/>
            <person name="Vries J.D."/>
            <person name="Buschmann H."/>
            <person name="Saint-Marcoux D."/>
            <person name="Ullrich K.K."/>
            <person name="Haas F.B."/>
            <person name="Vanderstraeten L."/>
            <person name="Becker D."/>
            <person name="Lang D."/>
            <person name="Vosolsobe S."/>
            <person name="Rombauts S."/>
            <person name="Wilhelmsson P.K.I."/>
            <person name="Janitza P."/>
            <person name="Kern R."/>
            <person name="Heyl A."/>
            <person name="Rumpler F."/>
            <person name="Villalobos L.I.A.C."/>
            <person name="Clay J.M."/>
            <person name="Skokan R."/>
            <person name="Toyoda A."/>
            <person name="Suzuki Y."/>
            <person name="Kagoshima H."/>
            <person name="Schijlen E."/>
            <person name="Tajeshwar N."/>
            <person name="Catarino B."/>
            <person name="Hetherington A.J."/>
            <person name="Saltykova A."/>
            <person name="Bonnot C."/>
            <person name="Breuninger H."/>
            <person name="Symeonidi A."/>
            <person name="Radhakrishnan G.V."/>
            <person name="Van Nieuwerburgh F."/>
            <person name="Deforce D."/>
            <person name="Chang C."/>
            <person name="Karol K.G."/>
            <person name="Hedrich R."/>
            <person name="Ulvskov P."/>
            <person name="Glockner G."/>
            <person name="Delwiche C.F."/>
            <person name="Petrasek J."/>
            <person name="Van de Peer Y."/>
            <person name="Friml J."/>
            <person name="Beilby M."/>
            <person name="Dolan L."/>
            <person name="Kohara Y."/>
            <person name="Sugano S."/>
            <person name="Fujiyama A."/>
            <person name="Delaux P.-M."/>
            <person name="Quint M."/>
            <person name="TheiBen G."/>
            <person name="Hagemann M."/>
            <person name="Harholt J."/>
            <person name="Dunand C."/>
            <person name="Zachgo S."/>
            <person name="Langdale J."/>
            <person name="Maumus F."/>
            <person name="Straeten D.V.D."/>
            <person name="Gould S.B."/>
            <person name="Rensing S.A."/>
        </authorList>
    </citation>
    <scope>NUCLEOTIDE SEQUENCE [LARGE SCALE GENOMIC DNA]</scope>
    <source>
        <strain evidence="8 9">S276</strain>
    </source>
</reference>
<keyword evidence="5" id="KW-0732">Signal</keyword>
<dbReference type="Gramene" id="GBG85316">
    <property type="protein sequence ID" value="GBG85316"/>
    <property type="gene ID" value="CBR_g39883"/>
</dbReference>
<dbReference type="Pfam" id="PF02415">
    <property type="entry name" value="Chlam_PMP"/>
    <property type="match status" value="1"/>
</dbReference>
<keyword evidence="9" id="KW-1185">Reference proteome</keyword>
<proteinExistence type="predicted"/>
<gene>
    <name evidence="8" type="ORF">CBR_g39883</name>
</gene>
<dbReference type="Gene3D" id="2.160.20.10">
    <property type="entry name" value="Single-stranded right-handed beta-helix, Pectin lyase-like"/>
    <property type="match status" value="1"/>
</dbReference>
<protein>
    <recommendedName>
        <fullName evidence="10">Right handed beta helix domain-containing protein</fullName>
    </recommendedName>
</protein>
<dbReference type="Proteomes" id="UP000265515">
    <property type="component" value="Unassembled WGS sequence"/>
</dbReference>
<dbReference type="InterPro" id="IPR003368">
    <property type="entry name" value="POMP_repeat"/>
</dbReference>
<dbReference type="AlphaFoldDB" id="A0A388LSK3"/>
<dbReference type="PANTHER" id="PTHR11319:SF35">
    <property type="entry name" value="OUTER MEMBRANE PROTEIN PMPC-RELATED"/>
    <property type="match status" value="1"/>
</dbReference>